<name>A0A9X1WTX7_9BACL</name>
<dbReference type="InterPro" id="IPR002509">
    <property type="entry name" value="NODB_dom"/>
</dbReference>
<accession>A0A9X1WTX7</accession>
<proteinExistence type="predicted"/>
<comment type="caution">
    <text evidence="2">The sequence shown here is derived from an EMBL/GenBank/DDBJ whole genome shotgun (WGS) entry which is preliminary data.</text>
</comment>
<dbReference type="GO" id="GO:0016810">
    <property type="term" value="F:hydrolase activity, acting on carbon-nitrogen (but not peptide) bonds"/>
    <property type="evidence" value="ECO:0007669"/>
    <property type="project" value="InterPro"/>
</dbReference>
<evidence type="ECO:0000259" key="1">
    <source>
        <dbReference type="PROSITE" id="PS51677"/>
    </source>
</evidence>
<dbReference type="Pfam" id="PF01522">
    <property type="entry name" value="Polysacc_deac_1"/>
    <property type="match status" value="1"/>
</dbReference>
<dbReference type="SUPFAM" id="SSF88713">
    <property type="entry name" value="Glycoside hydrolase/deacetylase"/>
    <property type="match status" value="1"/>
</dbReference>
<dbReference type="InterPro" id="IPR011330">
    <property type="entry name" value="Glyco_hydro/deAcase_b/a-brl"/>
</dbReference>
<sequence length="232" mass="27211">MPDSKSDSQWIILKADDLIYDSVHTLPAGFNKFIEYISRKQIKASLGIIGRSLETDVTAYFDALQEIHSSGLFEIWNHGYQHLLRGRKVRGEMFDEFQNTSSEYQYDNMLKTQQLAKTKLGITLRTFGAPGNAIDDNTVKAIEQIDEIKVWLFGKPSGKLVLYRYCDIEYPTLKPDYSKFVEHYTTQRDYLVLQVHPKEWSKEDFMEFEKIIDFLLTKDVAFITPYDFYLRR</sequence>
<protein>
    <submittedName>
        <fullName evidence="2">Polysaccharide deacetylase family protein</fullName>
    </submittedName>
</protein>
<dbReference type="Gene3D" id="3.20.20.370">
    <property type="entry name" value="Glycoside hydrolase/deacetylase"/>
    <property type="match status" value="1"/>
</dbReference>
<dbReference type="PROSITE" id="PS51677">
    <property type="entry name" value="NODB"/>
    <property type="match status" value="1"/>
</dbReference>
<evidence type="ECO:0000313" key="2">
    <source>
        <dbReference type="EMBL" id="MCJ8013528.1"/>
    </source>
</evidence>
<keyword evidence="3" id="KW-1185">Reference proteome</keyword>
<dbReference type="EMBL" id="JALIRP010000007">
    <property type="protein sequence ID" value="MCJ8013528.1"/>
    <property type="molecule type" value="Genomic_DNA"/>
</dbReference>
<organism evidence="2 3">
    <name type="scientific">Paenibacillus mangrovi</name>
    <dbReference type="NCBI Taxonomy" id="2931978"/>
    <lineage>
        <taxon>Bacteria</taxon>
        <taxon>Bacillati</taxon>
        <taxon>Bacillota</taxon>
        <taxon>Bacilli</taxon>
        <taxon>Bacillales</taxon>
        <taxon>Paenibacillaceae</taxon>
        <taxon>Paenibacillus</taxon>
    </lineage>
</organism>
<feature type="domain" description="NodB homology" evidence="1">
    <location>
        <begin position="14"/>
        <end position="232"/>
    </location>
</feature>
<reference evidence="2" key="1">
    <citation type="submission" date="2022-04" db="EMBL/GenBank/DDBJ databases">
        <title>Paenibacillus mangrovi sp. nov., a novel endophytic bacterium isolated from bark of Kandelia candel.</title>
        <authorList>
            <person name="Tuo L."/>
        </authorList>
    </citation>
    <scope>NUCLEOTIDE SEQUENCE</scope>
    <source>
        <strain evidence="2">KQZ6P-2</strain>
    </source>
</reference>
<dbReference type="GO" id="GO:0005975">
    <property type="term" value="P:carbohydrate metabolic process"/>
    <property type="evidence" value="ECO:0007669"/>
    <property type="project" value="InterPro"/>
</dbReference>
<evidence type="ECO:0000313" key="3">
    <source>
        <dbReference type="Proteomes" id="UP001139347"/>
    </source>
</evidence>
<dbReference type="AlphaFoldDB" id="A0A9X1WTX7"/>
<gene>
    <name evidence="2" type="ORF">MUG84_17525</name>
</gene>
<dbReference type="Proteomes" id="UP001139347">
    <property type="component" value="Unassembled WGS sequence"/>
</dbReference>
<dbReference type="RefSeq" id="WP_244727081.1">
    <property type="nucleotide sequence ID" value="NZ_JALIRP010000007.1"/>
</dbReference>